<feature type="region of interest" description="Disordered" evidence="1">
    <location>
        <begin position="196"/>
        <end position="234"/>
    </location>
</feature>
<organism evidence="2 3">
    <name type="scientific">Symbiodinium pilosum</name>
    <name type="common">Dinoflagellate</name>
    <dbReference type="NCBI Taxonomy" id="2952"/>
    <lineage>
        <taxon>Eukaryota</taxon>
        <taxon>Sar</taxon>
        <taxon>Alveolata</taxon>
        <taxon>Dinophyceae</taxon>
        <taxon>Suessiales</taxon>
        <taxon>Symbiodiniaceae</taxon>
        <taxon>Symbiodinium</taxon>
    </lineage>
</organism>
<feature type="compositionally biased region" description="Low complexity" evidence="1">
    <location>
        <begin position="208"/>
        <end position="225"/>
    </location>
</feature>
<evidence type="ECO:0000256" key="1">
    <source>
        <dbReference type="SAM" id="MobiDB-lite"/>
    </source>
</evidence>
<dbReference type="OrthoDB" id="414433at2759"/>
<dbReference type="AlphaFoldDB" id="A0A812TEA4"/>
<feature type="region of interest" description="Disordered" evidence="1">
    <location>
        <begin position="565"/>
        <end position="585"/>
    </location>
</feature>
<protein>
    <submittedName>
        <fullName evidence="2">Uncharacterized protein</fullName>
    </submittedName>
</protein>
<name>A0A812TEA4_SYMPI</name>
<keyword evidence="3" id="KW-1185">Reference proteome</keyword>
<feature type="region of interest" description="Disordered" evidence="1">
    <location>
        <begin position="351"/>
        <end position="394"/>
    </location>
</feature>
<accession>A0A812TEA4</accession>
<feature type="compositionally biased region" description="Basic and acidic residues" evidence="1">
    <location>
        <begin position="377"/>
        <end position="387"/>
    </location>
</feature>
<evidence type="ECO:0000313" key="3">
    <source>
        <dbReference type="Proteomes" id="UP000649617"/>
    </source>
</evidence>
<feature type="compositionally biased region" description="Low complexity" evidence="1">
    <location>
        <begin position="354"/>
        <end position="374"/>
    </location>
</feature>
<dbReference type="Proteomes" id="UP000649617">
    <property type="component" value="Unassembled WGS sequence"/>
</dbReference>
<evidence type="ECO:0000313" key="2">
    <source>
        <dbReference type="EMBL" id="CAE7521677.1"/>
    </source>
</evidence>
<feature type="region of interest" description="Disordered" evidence="1">
    <location>
        <begin position="440"/>
        <end position="467"/>
    </location>
</feature>
<feature type="region of interest" description="Disordered" evidence="1">
    <location>
        <begin position="495"/>
        <end position="518"/>
    </location>
</feature>
<sequence>MSSSNSFILQHRSCGARRSCGSPLLGVGELSLSPRRLRRAGDVDGRNDCELAPADDVGMPRRRLSEWSAKMQSSSGVREALSHSPAPRFLRERQGVRRSLTATRIPEGVLSGCGERQAPPRRLLQVRGDSKEFAERGRSSSGIPWRVLPLYDCHGILLQTGSLLEPQQALRAPTVFSEALRSSEVVKDLLFGDTSLGHAASSPRQRTPRTSWWSPQSPQSQQRWQGSASRRNADCHRELAPVRASDHAMEAERSRCLAKLDRLCAQTPRVGRAGTRAADSSACGHDPKVEESTSRTARSGAPPSSCAGEMSPRHTASSAEESLRCTKPQSQSRRTYSFEAEMAKISVAAGRITSSSAHSPRPSSARPACRSSFSITAKEKALEDSRRRSPPRKKQLQAACLQSPSEELKHYDLHKPLGANASTAQVGKVVELIDKIIGHDRGQPLSQPESEGRLSPTPEQAQVSPRSVDKVIHMIDSLKKENCRPRQEMLLQKAAGAVSHEPEPEVDTASPSQHASPYPRLLASAVGRDKADVPAPRSAMVHKEQAVQKGKVEKQQKAIDKVSRARKMAGQVRSQKEKFTAVLQS</sequence>
<dbReference type="EMBL" id="CAJNIZ010030158">
    <property type="protein sequence ID" value="CAE7521677.1"/>
    <property type="molecule type" value="Genomic_DNA"/>
</dbReference>
<feature type="region of interest" description="Disordered" evidence="1">
    <location>
        <begin position="269"/>
        <end position="335"/>
    </location>
</feature>
<comment type="caution">
    <text evidence="2">The sequence shown here is derived from an EMBL/GenBank/DDBJ whole genome shotgun (WGS) entry which is preliminary data.</text>
</comment>
<proteinExistence type="predicted"/>
<gene>
    <name evidence="2" type="ORF">SPIL2461_LOCUS13656</name>
</gene>
<reference evidence="2" key="1">
    <citation type="submission" date="2021-02" db="EMBL/GenBank/DDBJ databases">
        <authorList>
            <person name="Dougan E. K."/>
            <person name="Rhodes N."/>
            <person name="Thang M."/>
            <person name="Chan C."/>
        </authorList>
    </citation>
    <scope>NUCLEOTIDE SEQUENCE</scope>
</reference>